<feature type="domain" description="HTH myb-type" evidence="1">
    <location>
        <begin position="1"/>
        <end position="33"/>
    </location>
</feature>
<organism evidence="2 3">
    <name type="scientific">Psylliodes chrysocephalus</name>
    <dbReference type="NCBI Taxonomy" id="3402493"/>
    <lineage>
        <taxon>Eukaryota</taxon>
        <taxon>Metazoa</taxon>
        <taxon>Ecdysozoa</taxon>
        <taxon>Arthropoda</taxon>
        <taxon>Hexapoda</taxon>
        <taxon>Insecta</taxon>
        <taxon>Pterygota</taxon>
        <taxon>Neoptera</taxon>
        <taxon>Endopterygota</taxon>
        <taxon>Coleoptera</taxon>
        <taxon>Polyphaga</taxon>
        <taxon>Cucujiformia</taxon>
        <taxon>Chrysomeloidea</taxon>
        <taxon>Chrysomelidae</taxon>
        <taxon>Galerucinae</taxon>
        <taxon>Alticini</taxon>
        <taxon>Psylliodes</taxon>
    </lineage>
</organism>
<dbReference type="AlphaFoldDB" id="A0A9P0DA82"/>
<evidence type="ECO:0000313" key="2">
    <source>
        <dbReference type="EMBL" id="CAH1114804.1"/>
    </source>
</evidence>
<keyword evidence="3" id="KW-1185">Reference proteome</keyword>
<dbReference type="EMBL" id="OV651820">
    <property type="protein sequence ID" value="CAH1114804.1"/>
    <property type="molecule type" value="Genomic_DNA"/>
</dbReference>
<name>A0A9P0DA82_9CUCU</name>
<dbReference type="InterPro" id="IPR017930">
    <property type="entry name" value="Myb_dom"/>
</dbReference>
<dbReference type="InterPro" id="IPR044822">
    <property type="entry name" value="Myb_DNA-bind_4"/>
</dbReference>
<accession>A0A9P0DA82</accession>
<dbReference type="OrthoDB" id="6781290at2759"/>
<protein>
    <recommendedName>
        <fullName evidence="1">HTH myb-type domain-containing protein</fullName>
    </recommendedName>
</protein>
<proteinExistence type="predicted"/>
<dbReference type="Pfam" id="PF13837">
    <property type="entry name" value="Myb_DNA-bind_4"/>
    <property type="match status" value="1"/>
</dbReference>
<reference evidence="2" key="1">
    <citation type="submission" date="2022-01" db="EMBL/GenBank/DDBJ databases">
        <authorList>
            <person name="King R."/>
        </authorList>
    </citation>
    <scope>NUCLEOTIDE SEQUENCE</scope>
</reference>
<evidence type="ECO:0000313" key="3">
    <source>
        <dbReference type="Proteomes" id="UP001153636"/>
    </source>
</evidence>
<gene>
    <name evidence="2" type="ORF">PSYICH_LOCUS14311</name>
</gene>
<evidence type="ECO:0000259" key="1">
    <source>
        <dbReference type="PROSITE" id="PS51294"/>
    </source>
</evidence>
<dbReference type="Proteomes" id="UP001153636">
    <property type="component" value="Chromosome 8"/>
</dbReference>
<dbReference type="PROSITE" id="PS51294">
    <property type="entry name" value="HTH_MYB"/>
    <property type="match status" value="1"/>
</dbReference>
<sequence>MRNDKVWQLIANELATHNAIQCKNKWKYLKSKYYEKKGNMSAKASGTKVMKFDYLEEFDDLFKDNANVIHVAIASSSNGIKNIKEIGSLTSTENQKKRKKSIL</sequence>